<dbReference type="Gene3D" id="2.60.120.10">
    <property type="entry name" value="Jelly Rolls"/>
    <property type="match status" value="2"/>
</dbReference>
<dbReference type="InterPro" id="IPR011051">
    <property type="entry name" value="RmlC_Cupin_sf"/>
</dbReference>
<name>A0A370NIB9_9BURK</name>
<keyword evidence="4" id="KW-1185">Reference proteome</keyword>
<dbReference type="PANTHER" id="PTHR35848">
    <property type="entry name" value="OXALATE-BINDING PROTEIN"/>
    <property type="match status" value="1"/>
</dbReference>
<dbReference type="PANTHER" id="PTHR35848:SF6">
    <property type="entry name" value="CUPIN TYPE-2 DOMAIN-CONTAINING PROTEIN"/>
    <property type="match status" value="1"/>
</dbReference>
<proteinExistence type="predicted"/>
<organism evidence="3 4">
    <name type="scientific">Cupriavidus lacunae</name>
    <dbReference type="NCBI Taxonomy" id="2666307"/>
    <lineage>
        <taxon>Bacteria</taxon>
        <taxon>Pseudomonadati</taxon>
        <taxon>Pseudomonadota</taxon>
        <taxon>Betaproteobacteria</taxon>
        <taxon>Burkholderiales</taxon>
        <taxon>Burkholderiaceae</taxon>
        <taxon>Cupriavidus</taxon>
    </lineage>
</organism>
<evidence type="ECO:0000259" key="2">
    <source>
        <dbReference type="Pfam" id="PF07883"/>
    </source>
</evidence>
<dbReference type="GO" id="GO:0046872">
    <property type="term" value="F:metal ion binding"/>
    <property type="evidence" value="ECO:0007669"/>
    <property type="project" value="UniProtKB-KW"/>
</dbReference>
<evidence type="ECO:0000313" key="4">
    <source>
        <dbReference type="Proteomes" id="UP000255165"/>
    </source>
</evidence>
<gene>
    <name evidence="3" type="ORF">DN412_37720</name>
</gene>
<evidence type="ECO:0000256" key="1">
    <source>
        <dbReference type="ARBA" id="ARBA00022723"/>
    </source>
</evidence>
<dbReference type="Pfam" id="PF07883">
    <property type="entry name" value="Cupin_2"/>
    <property type="match status" value="2"/>
</dbReference>
<dbReference type="EMBL" id="QKWJ01000103">
    <property type="protein sequence ID" value="RDK05308.1"/>
    <property type="molecule type" value="Genomic_DNA"/>
</dbReference>
<dbReference type="PROSITE" id="PS51257">
    <property type="entry name" value="PROKAR_LIPOPROTEIN"/>
    <property type="match status" value="1"/>
</dbReference>
<evidence type="ECO:0000313" key="3">
    <source>
        <dbReference type="EMBL" id="RDK05308.1"/>
    </source>
</evidence>
<keyword evidence="1" id="KW-0479">Metal-binding</keyword>
<comment type="caution">
    <text evidence="3">The sequence shown here is derived from an EMBL/GenBank/DDBJ whole genome shotgun (WGS) entry which is preliminary data.</text>
</comment>
<accession>A0A370NIB9</accession>
<dbReference type="RefSeq" id="WP_115216207.1">
    <property type="nucleotide sequence ID" value="NZ_QKWJ01000103.1"/>
</dbReference>
<feature type="domain" description="Cupin type-2" evidence="2">
    <location>
        <begin position="41"/>
        <end position="108"/>
    </location>
</feature>
<dbReference type="InterPro" id="IPR013096">
    <property type="entry name" value="Cupin_2"/>
</dbReference>
<dbReference type="Proteomes" id="UP000255165">
    <property type="component" value="Unassembled WGS sequence"/>
</dbReference>
<reference evidence="4" key="1">
    <citation type="submission" date="2018-06" db="EMBL/GenBank/DDBJ databases">
        <authorList>
            <person name="Feng T."/>
            <person name="Jeon C.O."/>
        </authorList>
    </citation>
    <scope>NUCLEOTIDE SEQUENCE [LARGE SCALE GENOMIC DNA]</scope>
    <source>
        <strain evidence="4">S23</strain>
    </source>
</reference>
<dbReference type="SUPFAM" id="SSF51182">
    <property type="entry name" value="RmlC-like cupins"/>
    <property type="match status" value="1"/>
</dbReference>
<dbReference type="AlphaFoldDB" id="A0A370NIB9"/>
<dbReference type="InterPro" id="IPR014710">
    <property type="entry name" value="RmlC-like_jellyroll"/>
</dbReference>
<sequence length="258" mass="27505">MKVITAMSNWYRSPSTTTSAGYACRSGLIGQEYTDAYSLGLARVDPGGRTPTGVGVGNQAIFVIDGKGIASLAAEDSEVCRGSIIKIPGGVPHELRNTGAVPMWLLTIHDPPLEPEASAAGVNERPESTWQRSGEACRKAPEVVATESLAWKVFEAEGVKGYELKPMILGDELTNAYSVDLMRVAGGGFSAAHTDHGRHAFAILEGQGCMVIDGQTFDFQQGDIVKVPQGSLHELRNHGGAPLVFLAIYDPPRRRKGS</sequence>
<protein>
    <recommendedName>
        <fullName evidence="2">Cupin type-2 domain-containing protein</fullName>
    </recommendedName>
</protein>
<feature type="domain" description="Cupin type-2" evidence="2">
    <location>
        <begin position="181"/>
        <end position="249"/>
    </location>
</feature>
<dbReference type="InterPro" id="IPR051610">
    <property type="entry name" value="GPI/OXD"/>
</dbReference>